<feature type="transmembrane region" description="Helical" evidence="6">
    <location>
        <begin position="193"/>
        <end position="211"/>
    </location>
</feature>
<evidence type="ECO:0000313" key="8">
    <source>
        <dbReference type="Proteomes" id="UP001156921"/>
    </source>
</evidence>
<dbReference type="InterPro" id="IPR001123">
    <property type="entry name" value="LeuE-type"/>
</dbReference>
<evidence type="ECO:0000256" key="5">
    <source>
        <dbReference type="ARBA" id="ARBA00023136"/>
    </source>
</evidence>
<keyword evidence="5 6" id="KW-0472">Membrane</keyword>
<evidence type="ECO:0000256" key="3">
    <source>
        <dbReference type="ARBA" id="ARBA00022692"/>
    </source>
</evidence>
<dbReference type="PANTHER" id="PTHR30086:SF20">
    <property type="entry name" value="ARGININE EXPORTER PROTEIN ARGO-RELATED"/>
    <property type="match status" value="1"/>
</dbReference>
<evidence type="ECO:0000256" key="1">
    <source>
        <dbReference type="ARBA" id="ARBA00004651"/>
    </source>
</evidence>
<dbReference type="Proteomes" id="UP001156921">
    <property type="component" value="Unassembled WGS sequence"/>
</dbReference>
<evidence type="ECO:0000256" key="4">
    <source>
        <dbReference type="ARBA" id="ARBA00022989"/>
    </source>
</evidence>
<dbReference type="EMBL" id="BSOY01000072">
    <property type="protein sequence ID" value="GLS02473.1"/>
    <property type="molecule type" value="Genomic_DNA"/>
</dbReference>
<organism evidence="7 8">
    <name type="scientific">Brevundimonas denitrificans</name>
    <dbReference type="NCBI Taxonomy" id="1443434"/>
    <lineage>
        <taxon>Bacteria</taxon>
        <taxon>Pseudomonadati</taxon>
        <taxon>Pseudomonadota</taxon>
        <taxon>Alphaproteobacteria</taxon>
        <taxon>Caulobacterales</taxon>
        <taxon>Caulobacteraceae</taxon>
        <taxon>Brevundimonas</taxon>
    </lineage>
</organism>
<feature type="transmembrane region" description="Helical" evidence="6">
    <location>
        <begin position="160"/>
        <end position="186"/>
    </location>
</feature>
<dbReference type="PANTHER" id="PTHR30086">
    <property type="entry name" value="ARGININE EXPORTER PROTEIN ARGO"/>
    <property type="match status" value="1"/>
</dbReference>
<protein>
    <submittedName>
        <fullName evidence="7">Threonine transporter RhtB</fullName>
    </submittedName>
</protein>
<evidence type="ECO:0000256" key="6">
    <source>
        <dbReference type="SAM" id="Phobius"/>
    </source>
</evidence>
<sequence length="215" mass="22404">MIPHAAWPVDPGVIAPFLLAAALIELTPGPNMGWLALISAARGRAAGFAAVAGVTVGLAVWMLAAAFGLTQALLIWPPLYQIIRWAGVVFLLWLAWEAWRGDSDPAAADGDDHSTLRGLFLRGMTGNLLNPKAAVFYVALLPTFMRPDHGSPLAQALTLGGLHLAVAVAVHSLIVLGGAGAGGWLLTRVQGPVLRAVMAGGIALVAAWMAWETRG</sequence>
<accession>A0ABQ6BKI1</accession>
<dbReference type="RefSeq" id="WP_284223352.1">
    <property type="nucleotide sequence ID" value="NZ_BSOY01000072.1"/>
</dbReference>
<feature type="transmembrane region" description="Helical" evidence="6">
    <location>
        <begin position="119"/>
        <end position="140"/>
    </location>
</feature>
<evidence type="ECO:0000256" key="2">
    <source>
        <dbReference type="ARBA" id="ARBA00022475"/>
    </source>
</evidence>
<feature type="transmembrane region" description="Helical" evidence="6">
    <location>
        <begin position="13"/>
        <end position="37"/>
    </location>
</feature>
<feature type="transmembrane region" description="Helical" evidence="6">
    <location>
        <begin position="49"/>
        <end position="76"/>
    </location>
</feature>
<keyword evidence="2" id="KW-1003">Cell membrane</keyword>
<gene>
    <name evidence="7" type="ORF">GCM10007859_24970</name>
</gene>
<feature type="transmembrane region" description="Helical" evidence="6">
    <location>
        <begin position="82"/>
        <end position="99"/>
    </location>
</feature>
<evidence type="ECO:0000313" key="7">
    <source>
        <dbReference type="EMBL" id="GLS02473.1"/>
    </source>
</evidence>
<name>A0ABQ6BKI1_9CAUL</name>
<reference evidence="8" key="1">
    <citation type="journal article" date="2019" name="Int. J. Syst. Evol. Microbiol.">
        <title>The Global Catalogue of Microorganisms (GCM) 10K type strain sequencing project: providing services to taxonomists for standard genome sequencing and annotation.</title>
        <authorList>
            <consortium name="The Broad Institute Genomics Platform"/>
            <consortium name="The Broad Institute Genome Sequencing Center for Infectious Disease"/>
            <person name="Wu L."/>
            <person name="Ma J."/>
        </authorList>
    </citation>
    <scope>NUCLEOTIDE SEQUENCE [LARGE SCALE GENOMIC DNA]</scope>
    <source>
        <strain evidence="8">NBRC 110107</strain>
    </source>
</reference>
<keyword evidence="4 6" id="KW-1133">Transmembrane helix</keyword>
<keyword evidence="8" id="KW-1185">Reference proteome</keyword>
<keyword evidence="3 6" id="KW-0812">Transmembrane</keyword>
<comment type="subcellular location">
    <subcellularLocation>
        <location evidence="1">Cell membrane</location>
        <topology evidence="1">Multi-pass membrane protein</topology>
    </subcellularLocation>
</comment>
<dbReference type="Pfam" id="PF01810">
    <property type="entry name" value="LysE"/>
    <property type="match status" value="1"/>
</dbReference>
<proteinExistence type="predicted"/>
<comment type="caution">
    <text evidence="7">The sequence shown here is derived from an EMBL/GenBank/DDBJ whole genome shotgun (WGS) entry which is preliminary data.</text>
</comment>